<gene>
    <name evidence="2" type="ORF">MA16_Dca021454</name>
</gene>
<sequence>MGEAEPIVNFGVVLEEILAEKLPLKWKILQVFGPIKGERERSGGDEKKALNAGTWVGRRTSSKCCGFSSCLPPRYTGDFTCSCFSRLCLSLSVVFLGHREREMEEKKLSFVDEFFPEKEPALPSKSDILSTIFPPRSPVAVKDSVHYEVSAVRATKQENEGQSLTEQMGASSGSFQVSPGKNQEQDGLKKNNDPNVPCEIAEPCLMSSSVYYGGRDDFIPEISSSYKSDSANNYKKDSEDGNNSDVANRGEWWQGSFYY</sequence>
<reference evidence="2 3" key="2">
    <citation type="journal article" date="2017" name="Nature">
        <title>The Apostasia genome and the evolution of orchids.</title>
        <authorList>
            <person name="Zhang G.Q."/>
            <person name="Liu K.W."/>
            <person name="Li Z."/>
            <person name="Lohaus R."/>
            <person name="Hsiao Y.Y."/>
            <person name="Niu S.C."/>
            <person name="Wang J.Y."/>
            <person name="Lin Y.C."/>
            <person name="Xu Q."/>
            <person name="Chen L.J."/>
            <person name="Yoshida K."/>
            <person name="Fujiwara S."/>
            <person name="Wang Z.W."/>
            <person name="Zhang Y.Q."/>
            <person name="Mitsuda N."/>
            <person name="Wang M."/>
            <person name="Liu G.H."/>
            <person name="Pecoraro L."/>
            <person name="Huang H.X."/>
            <person name="Xiao X.J."/>
            <person name="Lin M."/>
            <person name="Wu X.Y."/>
            <person name="Wu W.L."/>
            <person name="Chen Y.Y."/>
            <person name="Chang S.B."/>
            <person name="Sakamoto S."/>
            <person name="Ohme-Takagi M."/>
            <person name="Yagi M."/>
            <person name="Zeng S.J."/>
            <person name="Shen C.Y."/>
            <person name="Yeh C.M."/>
            <person name="Luo Y.B."/>
            <person name="Tsai W.C."/>
            <person name="Van de Peer Y."/>
            <person name="Liu Z.J."/>
        </authorList>
    </citation>
    <scope>NUCLEOTIDE SEQUENCE [LARGE SCALE GENOMIC DNA]</scope>
    <source>
        <tissue evidence="2">The whole plant</tissue>
    </source>
</reference>
<dbReference type="OrthoDB" id="1733797at2759"/>
<dbReference type="AlphaFoldDB" id="A0A2I0WZ56"/>
<dbReference type="PANTHER" id="PTHR33738:SF8">
    <property type="entry name" value="OS05G0454500 PROTEIN"/>
    <property type="match status" value="1"/>
</dbReference>
<feature type="region of interest" description="Disordered" evidence="1">
    <location>
        <begin position="222"/>
        <end position="249"/>
    </location>
</feature>
<reference evidence="2 3" key="1">
    <citation type="journal article" date="2016" name="Sci. Rep.">
        <title>The Dendrobium catenatum Lindl. genome sequence provides insights into polysaccharide synthase, floral development and adaptive evolution.</title>
        <authorList>
            <person name="Zhang G.Q."/>
            <person name="Xu Q."/>
            <person name="Bian C."/>
            <person name="Tsai W.C."/>
            <person name="Yeh C.M."/>
            <person name="Liu K.W."/>
            <person name="Yoshida K."/>
            <person name="Zhang L.S."/>
            <person name="Chang S.B."/>
            <person name="Chen F."/>
            <person name="Shi Y."/>
            <person name="Su Y.Y."/>
            <person name="Zhang Y.Q."/>
            <person name="Chen L.J."/>
            <person name="Yin Y."/>
            <person name="Lin M."/>
            <person name="Huang H."/>
            <person name="Deng H."/>
            <person name="Wang Z.W."/>
            <person name="Zhu S.L."/>
            <person name="Zhao X."/>
            <person name="Deng C."/>
            <person name="Niu S.C."/>
            <person name="Huang J."/>
            <person name="Wang M."/>
            <person name="Liu G.H."/>
            <person name="Yang H.J."/>
            <person name="Xiao X.J."/>
            <person name="Hsiao Y.Y."/>
            <person name="Wu W.L."/>
            <person name="Chen Y.Y."/>
            <person name="Mitsuda N."/>
            <person name="Ohme-Takagi M."/>
            <person name="Luo Y.B."/>
            <person name="Van de Peer Y."/>
            <person name="Liu Z.J."/>
        </authorList>
    </citation>
    <scope>NUCLEOTIDE SEQUENCE [LARGE SCALE GENOMIC DNA]</scope>
    <source>
        <tissue evidence="2">The whole plant</tissue>
    </source>
</reference>
<dbReference type="EMBL" id="KZ502305">
    <property type="protein sequence ID" value="PKU80935.1"/>
    <property type="molecule type" value="Genomic_DNA"/>
</dbReference>
<evidence type="ECO:0000313" key="3">
    <source>
        <dbReference type="Proteomes" id="UP000233837"/>
    </source>
</evidence>
<evidence type="ECO:0000313" key="2">
    <source>
        <dbReference type="EMBL" id="PKU80935.1"/>
    </source>
</evidence>
<dbReference type="PANTHER" id="PTHR33738">
    <property type="entry name" value="EMB|CAB82975.1"/>
    <property type="match status" value="1"/>
</dbReference>
<name>A0A2I0WZ56_9ASPA</name>
<feature type="compositionally biased region" description="Polar residues" evidence="1">
    <location>
        <begin position="222"/>
        <end position="233"/>
    </location>
</feature>
<accession>A0A2I0WZ56</accession>
<organism evidence="2 3">
    <name type="scientific">Dendrobium catenatum</name>
    <dbReference type="NCBI Taxonomy" id="906689"/>
    <lineage>
        <taxon>Eukaryota</taxon>
        <taxon>Viridiplantae</taxon>
        <taxon>Streptophyta</taxon>
        <taxon>Embryophyta</taxon>
        <taxon>Tracheophyta</taxon>
        <taxon>Spermatophyta</taxon>
        <taxon>Magnoliopsida</taxon>
        <taxon>Liliopsida</taxon>
        <taxon>Asparagales</taxon>
        <taxon>Orchidaceae</taxon>
        <taxon>Epidendroideae</taxon>
        <taxon>Malaxideae</taxon>
        <taxon>Dendrobiinae</taxon>
        <taxon>Dendrobium</taxon>
    </lineage>
</organism>
<feature type="compositionally biased region" description="Polar residues" evidence="1">
    <location>
        <begin position="160"/>
        <end position="182"/>
    </location>
</feature>
<dbReference type="Proteomes" id="UP000233837">
    <property type="component" value="Unassembled WGS sequence"/>
</dbReference>
<proteinExistence type="predicted"/>
<protein>
    <submittedName>
        <fullName evidence="2">Uncharacterized protein</fullName>
    </submittedName>
</protein>
<evidence type="ECO:0000256" key="1">
    <source>
        <dbReference type="SAM" id="MobiDB-lite"/>
    </source>
</evidence>
<feature type="compositionally biased region" description="Basic and acidic residues" evidence="1">
    <location>
        <begin position="183"/>
        <end position="192"/>
    </location>
</feature>
<keyword evidence="3" id="KW-1185">Reference proteome</keyword>
<feature type="region of interest" description="Disordered" evidence="1">
    <location>
        <begin position="154"/>
        <end position="192"/>
    </location>
</feature>